<feature type="chain" id="PRO_5040249514" evidence="8">
    <location>
        <begin position="25"/>
        <end position="744"/>
    </location>
</feature>
<evidence type="ECO:0000256" key="1">
    <source>
        <dbReference type="ARBA" id="ARBA00004370"/>
    </source>
</evidence>
<dbReference type="OrthoDB" id="3828420at2759"/>
<evidence type="ECO:0000256" key="5">
    <source>
        <dbReference type="ARBA" id="ARBA00022989"/>
    </source>
</evidence>
<dbReference type="PANTHER" id="PTHR47844:SF1">
    <property type="entry name" value="EXOSTOSIN-LIKE 2"/>
    <property type="match status" value="1"/>
</dbReference>
<protein>
    <submittedName>
        <fullName evidence="9">Glycosyltransferase family 2 protein</fullName>
    </submittedName>
</protein>
<evidence type="ECO:0000256" key="2">
    <source>
        <dbReference type="ARBA" id="ARBA00022676"/>
    </source>
</evidence>
<dbReference type="EMBL" id="CP089277">
    <property type="protein sequence ID" value="USP79138.1"/>
    <property type="molecule type" value="Genomic_DNA"/>
</dbReference>
<keyword evidence="8" id="KW-0732">Signal</keyword>
<name>A0A9Q8ZE93_CURCL</name>
<dbReference type="GO" id="GO:0016757">
    <property type="term" value="F:glycosyltransferase activity"/>
    <property type="evidence" value="ECO:0007669"/>
    <property type="project" value="UniProtKB-KW"/>
</dbReference>
<reference evidence="9" key="1">
    <citation type="submission" date="2021-12" db="EMBL/GenBank/DDBJ databases">
        <title>Curvularia clavata genome.</title>
        <authorList>
            <person name="Cao Y."/>
        </authorList>
    </citation>
    <scope>NUCLEOTIDE SEQUENCE</scope>
    <source>
        <strain evidence="9">Yc1106</strain>
    </source>
</reference>
<dbReference type="InterPro" id="IPR052427">
    <property type="entry name" value="Glycosyltrans_GT2/GT47"/>
</dbReference>
<dbReference type="Gene3D" id="3.90.550.10">
    <property type="entry name" value="Spore Coat Polysaccharide Biosynthesis Protein SpsA, Chain A"/>
    <property type="match status" value="1"/>
</dbReference>
<gene>
    <name evidence="9" type="ORF">yc1106_06412</name>
</gene>
<comment type="subcellular location">
    <subcellularLocation>
        <location evidence="1">Membrane</location>
    </subcellularLocation>
</comment>
<dbReference type="Pfam" id="PF13641">
    <property type="entry name" value="Glyco_tranf_2_3"/>
    <property type="match status" value="1"/>
</dbReference>
<dbReference type="GO" id="GO:0016020">
    <property type="term" value="C:membrane"/>
    <property type="evidence" value="ECO:0007669"/>
    <property type="project" value="UniProtKB-SubCell"/>
</dbReference>
<dbReference type="PANTHER" id="PTHR47844">
    <property type="entry name" value="SYNTHASE CPS1, PUTATIVE (AFU_ORTHOLOGUE AFUA_7G02500)-RELATED"/>
    <property type="match status" value="1"/>
</dbReference>
<organism evidence="9 10">
    <name type="scientific">Curvularia clavata</name>
    <dbReference type="NCBI Taxonomy" id="95742"/>
    <lineage>
        <taxon>Eukaryota</taxon>
        <taxon>Fungi</taxon>
        <taxon>Dikarya</taxon>
        <taxon>Ascomycota</taxon>
        <taxon>Pezizomycotina</taxon>
        <taxon>Dothideomycetes</taxon>
        <taxon>Pleosporomycetidae</taxon>
        <taxon>Pleosporales</taxon>
        <taxon>Pleosporineae</taxon>
        <taxon>Pleosporaceae</taxon>
        <taxon>Curvularia</taxon>
    </lineage>
</organism>
<dbReference type="AlphaFoldDB" id="A0A9Q8ZE93"/>
<dbReference type="VEuPathDB" id="FungiDB:yc1106_06412"/>
<dbReference type="CDD" id="cd06434">
    <property type="entry name" value="GT2_HAS"/>
    <property type="match status" value="1"/>
</dbReference>
<keyword evidence="4" id="KW-0812">Transmembrane</keyword>
<keyword evidence="10" id="KW-1185">Reference proteome</keyword>
<proteinExistence type="predicted"/>
<evidence type="ECO:0000313" key="9">
    <source>
        <dbReference type="EMBL" id="USP79138.1"/>
    </source>
</evidence>
<dbReference type="SUPFAM" id="SSF53448">
    <property type="entry name" value="Nucleotide-diphospho-sugar transferases"/>
    <property type="match status" value="1"/>
</dbReference>
<evidence type="ECO:0000256" key="8">
    <source>
        <dbReference type="SAM" id="SignalP"/>
    </source>
</evidence>
<evidence type="ECO:0000256" key="4">
    <source>
        <dbReference type="ARBA" id="ARBA00022692"/>
    </source>
</evidence>
<keyword evidence="3" id="KW-0808">Transferase</keyword>
<keyword evidence="5" id="KW-1133">Transmembrane helix</keyword>
<keyword evidence="6" id="KW-0472">Membrane</keyword>
<dbReference type="InterPro" id="IPR029044">
    <property type="entry name" value="Nucleotide-diphossugar_trans"/>
</dbReference>
<sequence length="744" mass="84102">MFPFSLALFPNWSWLCIFSVLLYAIPSRPAHMLPSPAAVHALTRYHSLFRYVRLWVNLASNWTYTPMQPVDDPTITSKDMTVIIPTVAEDLQQLKETVQSAYRLEPFELLLVTPDSRVKRVYQMVEELGSPKIIQVLSVSQANKRRQLCRAIPEVETKITLLLDDDVWLPEKFTKWILAPFEDPRVGGVGTNQQIRRFNRSNIWEFLGAIYLVRRNFDCTACNWIDGGLPCLSGRAVAYRSEILQDPNFTYGFTHETWGSDHFLNADDDNFITRWLFSHNWKIQMQNHRECEVETTLEDDSKYLRQCLRWVRSNWRSNLTSLTEGYMWMRYPWSLYAVFQTTVTQWAFLLDCALLASAYFALCEAGYYPADEGQLSRADKWQRSLLWTLFIAHWVFAKTIKLVPHLLRNPGDVRFVPVSILFGYFHNLIKLYGCITVTETTWGTREGADADDNIRMLPIPPMAAITPPLTPPPGGRVLRERCAGFPMMNTRLRLPFFRAIIIVRCGNFVLPAARHATRRMPSRPASPAVTYPRHERAPDAARRRSFWPAIHPSVVRRAAETLFVANLMLVVPLPQACVSREQQAPTTLSLARRRPPSTLHLSTTTPPLVTAAREPWPPSPRPVFPSTQHQQHRAVHMSATASPPARCMSLPSRSPAAVDGLGTDSQFDSAEPCPANPHTSTARNFFIGASADPKGSKRLRCSLGTRHSVASTKPVATCLIAITPNSGQHGRGCGMAQSANVPLA</sequence>
<evidence type="ECO:0000313" key="10">
    <source>
        <dbReference type="Proteomes" id="UP001056012"/>
    </source>
</evidence>
<evidence type="ECO:0000256" key="3">
    <source>
        <dbReference type="ARBA" id="ARBA00022679"/>
    </source>
</evidence>
<feature type="signal peptide" evidence="8">
    <location>
        <begin position="1"/>
        <end position="24"/>
    </location>
</feature>
<dbReference type="Proteomes" id="UP001056012">
    <property type="component" value="Chromosome 4"/>
</dbReference>
<keyword evidence="2" id="KW-0328">Glycosyltransferase</keyword>
<accession>A0A9Q8ZE93</accession>
<keyword evidence="7" id="KW-0325">Glycoprotein</keyword>
<evidence type="ECO:0000256" key="6">
    <source>
        <dbReference type="ARBA" id="ARBA00023136"/>
    </source>
</evidence>
<evidence type="ECO:0000256" key="7">
    <source>
        <dbReference type="ARBA" id="ARBA00023180"/>
    </source>
</evidence>